<sequence>MSGIDDILNQLPVGDIAKKLGVDEQTAQKAIDEALPALLAGLGANASDPAGAASLEKALVKHDNNLAVGGINLDDVDEEDGKKIVKNVFGDNTDQVVGVLEKKEGGVGDIVGKLLPILAPIVLSFLASKFLGGNKQEAAPAEAGASGGGIGDLLGGLLGGGGASGGDSGGGLGGLLGGLGGLFGGGSGGGASSGGGLGDLLGGLLGGGKK</sequence>
<dbReference type="InterPro" id="IPR009282">
    <property type="entry name" value="DUF937"/>
</dbReference>
<protein>
    <submittedName>
        <fullName evidence="1">DUF937 domain-containing protein</fullName>
    </submittedName>
</protein>
<dbReference type="KEGG" id="agf:ET445_01555"/>
<name>A0A4P6FCY7_9MICO</name>
<accession>A0A4P6FCY7</accession>
<evidence type="ECO:0000313" key="2">
    <source>
        <dbReference type="Proteomes" id="UP000291259"/>
    </source>
</evidence>
<organism evidence="1 2">
    <name type="scientific">Agromyces protaetiae</name>
    <dbReference type="NCBI Taxonomy" id="2509455"/>
    <lineage>
        <taxon>Bacteria</taxon>
        <taxon>Bacillati</taxon>
        <taxon>Actinomycetota</taxon>
        <taxon>Actinomycetes</taxon>
        <taxon>Micrococcales</taxon>
        <taxon>Microbacteriaceae</taxon>
        <taxon>Agromyces</taxon>
    </lineage>
</organism>
<dbReference type="AlphaFoldDB" id="A0A4P6FCY7"/>
<dbReference type="OrthoDB" id="3577641at2"/>
<dbReference type="Pfam" id="PF06078">
    <property type="entry name" value="DUF937"/>
    <property type="match status" value="1"/>
</dbReference>
<dbReference type="Proteomes" id="UP000291259">
    <property type="component" value="Chromosome"/>
</dbReference>
<evidence type="ECO:0000313" key="1">
    <source>
        <dbReference type="EMBL" id="QAY72219.1"/>
    </source>
</evidence>
<proteinExistence type="predicted"/>
<gene>
    <name evidence="1" type="ORF">ET445_01555</name>
</gene>
<keyword evidence="2" id="KW-1185">Reference proteome</keyword>
<dbReference type="EMBL" id="CP035491">
    <property type="protein sequence ID" value="QAY72219.1"/>
    <property type="molecule type" value="Genomic_DNA"/>
</dbReference>
<dbReference type="RefSeq" id="WP_129188209.1">
    <property type="nucleotide sequence ID" value="NZ_CP035491.1"/>
</dbReference>
<reference evidence="1 2" key="1">
    <citation type="submission" date="2019-01" db="EMBL/GenBank/DDBJ databases">
        <title>Genome sequencing of strain FW100M-8.</title>
        <authorList>
            <person name="Heo J."/>
            <person name="Kim S.-J."/>
            <person name="Kim J.-S."/>
            <person name="Hong S.-B."/>
            <person name="Kwon S.-W."/>
        </authorList>
    </citation>
    <scope>NUCLEOTIDE SEQUENCE [LARGE SCALE GENOMIC DNA]</scope>
    <source>
        <strain evidence="1 2">FW100M-8</strain>
    </source>
</reference>